<dbReference type="AlphaFoldDB" id="A0A7S0DLC7"/>
<dbReference type="EMBL" id="HBEM01025063">
    <property type="protein sequence ID" value="CAD8458080.1"/>
    <property type="molecule type" value="Transcribed_RNA"/>
</dbReference>
<protein>
    <submittedName>
        <fullName evidence="1">Uncharacterized protein</fullName>
    </submittedName>
</protein>
<gene>
    <name evidence="1" type="ORF">LAMO00422_LOCUS17031</name>
</gene>
<reference evidence="1" key="1">
    <citation type="submission" date="2021-01" db="EMBL/GenBank/DDBJ databases">
        <authorList>
            <person name="Corre E."/>
            <person name="Pelletier E."/>
            <person name="Niang G."/>
            <person name="Scheremetjew M."/>
            <person name="Finn R."/>
            <person name="Kale V."/>
            <person name="Holt S."/>
            <person name="Cochrane G."/>
            <person name="Meng A."/>
            <person name="Brown T."/>
            <person name="Cohen L."/>
        </authorList>
    </citation>
    <scope>NUCLEOTIDE SEQUENCE</scope>
    <source>
        <strain evidence="1">CCMP2058</strain>
    </source>
</reference>
<organism evidence="1">
    <name type="scientific">Amorphochlora amoebiformis</name>
    <dbReference type="NCBI Taxonomy" id="1561963"/>
    <lineage>
        <taxon>Eukaryota</taxon>
        <taxon>Sar</taxon>
        <taxon>Rhizaria</taxon>
        <taxon>Cercozoa</taxon>
        <taxon>Chlorarachniophyceae</taxon>
        <taxon>Amorphochlora</taxon>
    </lineage>
</organism>
<evidence type="ECO:0000313" key="1">
    <source>
        <dbReference type="EMBL" id="CAD8458080.1"/>
    </source>
</evidence>
<proteinExistence type="predicted"/>
<accession>A0A7S0DLC7</accession>
<name>A0A7S0DLC7_9EUKA</name>
<sequence>MLGALENDTREVAKGFSQTVGSLRDLIMQLEVVTVKNMEVLAQSSMEARSTIERVTNKARILVDGICSISEDVKSIGVLENKIRSVGSNLTILESLVNRSIKETEAKKKSQLTPEKPKR</sequence>